<comment type="caution">
    <text evidence="2">The sequence shown here is derived from an EMBL/GenBank/DDBJ whole genome shotgun (WGS) entry which is preliminary data.</text>
</comment>
<evidence type="ECO:0000313" key="3">
    <source>
        <dbReference type="Proteomes" id="UP001215598"/>
    </source>
</evidence>
<organism evidence="2 3">
    <name type="scientific">Mycena metata</name>
    <dbReference type="NCBI Taxonomy" id="1033252"/>
    <lineage>
        <taxon>Eukaryota</taxon>
        <taxon>Fungi</taxon>
        <taxon>Dikarya</taxon>
        <taxon>Basidiomycota</taxon>
        <taxon>Agaricomycotina</taxon>
        <taxon>Agaricomycetes</taxon>
        <taxon>Agaricomycetidae</taxon>
        <taxon>Agaricales</taxon>
        <taxon>Marasmiineae</taxon>
        <taxon>Mycenaceae</taxon>
        <taxon>Mycena</taxon>
    </lineage>
</organism>
<keyword evidence="3" id="KW-1185">Reference proteome</keyword>
<dbReference type="EMBL" id="JARKIB010000441">
    <property type="protein sequence ID" value="KAJ7707889.1"/>
    <property type="molecule type" value="Genomic_DNA"/>
</dbReference>
<protein>
    <submittedName>
        <fullName evidence="2">Uncharacterized protein</fullName>
    </submittedName>
</protein>
<sequence length="100" mass="11125">MGSGTEGEARVGGKGEGKEESDRSRGRRAGVWRGYVQEGVIMKAKTERVEVANRKPTRGCAREIGEEEVQVWYVRVYGAREGGRRSKWQVDAREGGKGRN</sequence>
<gene>
    <name evidence="2" type="ORF">B0H16DRAFT_1481523</name>
</gene>
<dbReference type="AlphaFoldDB" id="A0AAD7MA84"/>
<reference evidence="2" key="1">
    <citation type="submission" date="2023-03" db="EMBL/GenBank/DDBJ databases">
        <title>Massive genome expansion in bonnet fungi (Mycena s.s.) driven by repeated elements and novel gene families across ecological guilds.</title>
        <authorList>
            <consortium name="Lawrence Berkeley National Laboratory"/>
            <person name="Harder C.B."/>
            <person name="Miyauchi S."/>
            <person name="Viragh M."/>
            <person name="Kuo A."/>
            <person name="Thoen E."/>
            <person name="Andreopoulos B."/>
            <person name="Lu D."/>
            <person name="Skrede I."/>
            <person name="Drula E."/>
            <person name="Henrissat B."/>
            <person name="Morin E."/>
            <person name="Kohler A."/>
            <person name="Barry K."/>
            <person name="LaButti K."/>
            <person name="Morin E."/>
            <person name="Salamov A."/>
            <person name="Lipzen A."/>
            <person name="Mereny Z."/>
            <person name="Hegedus B."/>
            <person name="Baldrian P."/>
            <person name="Stursova M."/>
            <person name="Weitz H."/>
            <person name="Taylor A."/>
            <person name="Grigoriev I.V."/>
            <person name="Nagy L.G."/>
            <person name="Martin F."/>
            <person name="Kauserud H."/>
        </authorList>
    </citation>
    <scope>NUCLEOTIDE SEQUENCE</scope>
    <source>
        <strain evidence="2">CBHHK182m</strain>
    </source>
</reference>
<dbReference type="Proteomes" id="UP001215598">
    <property type="component" value="Unassembled WGS sequence"/>
</dbReference>
<feature type="region of interest" description="Disordered" evidence="1">
    <location>
        <begin position="1"/>
        <end position="29"/>
    </location>
</feature>
<evidence type="ECO:0000313" key="2">
    <source>
        <dbReference type="EMBL" id="KAJ7707889.1"/>
    </source>
</evidence>
<name>A0AAD7MA84_9AGAR</name>
<accession>A0AAD7MA84</accession>
<evidence type="ECO:0000256" key="1">
    <source>
        <dbReference type="SAM" id="MobiDB-lite"/>
    </source>
</evidence>
<proteinExistence type="predicted"/>
<feature type="compositionally biased region" description="Basic and acidic residues" evidence="1">
    <location>
        <begin position="7"/>
        <end position="24"/>
    </location>
</feature>